<dbReference type="PROSITE" id="PS00211">
    <property type="entry name" value="ABC_TRANSPORTER_1"/>
    <property type="match status" value="1"/>
</dbReference>
<protein>
    <submittedName>
        <fullName evidence="10">ABC transporter ATP-binding protein</fullName>
    </submittedName>
</protein>
<dbReference type="EMBL" id="JBHTIU010000008">
    <property type="protein sequence ID" value="MFD0868122.1"/>
    <property type="molecule type" value="Genomic_DNA"/>
</dbReference>
<dbReference type="InterPro" id="IPR036640">
    <property type="entry name" value="ABC1_TM_sf"/>
</dbReference>
<dbReference type="InterPro" id="IPR027417">
    <property type="entry name" value="P-loop_NTPase"/>
</dbReference>
<comment type="caution">
    <text evidence="10">The sequence shown here is derived from an EMBL/GenBank/DDBJ whole genome shotgun (WGS) entry which is preliminary data.</text>
</comment>
<dbReference type="PANTHER" id="PTHR24221">
    <property type="entry name" value="ATP-BINDING CASSETTE SUB-FAMILY B"/>
    <property type="match status" value="1"/>
</dbReference>
<dbReference type="SUPFAM" id="SSF52540">
    <property type="entry name" value="P-loop containing nucleoside triphosphate hydrolases"/>
    <property type="match status" value="1"/>
</dbReference>
<dbReference type="InterPro" id="IPR003439">
    <property type="entry name" value="ABC_transporter-like_ATP-bd"/>
</dbReference>
<keyword evidence="4 10" id="KW-0067">ATP-binding</keyword>
<dbReference type="GO" id="GO:0005524">
    <property type="term" value="F:ATP binding"/>
    <property type="evidence" value="ECO:0007669"/>
    <property type="project" value="UniProtKB-KW"/>
</dbReference>
<feature type="transmembrane region" description="Helical" evidence="7">
    <location>
        <begin position="157"/>
        <end position="174"/>
    </location>
</feature>
<dbReference type="Gene3D" id="3.40.50.300">
    <property type="entry name" value="P-loop containing nucleotide triphosphate hydrolases"/>
    <property type="match status" value="1"/>
</dbReference>
<dbReference type="InterPro" id="IPR011527">
    <property type="entry name" value="ABC1_TM_dom"/>
</dbReference>
<gene>
    <name evidence="10" type="ORF">ACFQ03_03090</name>
</gene>
<dbReference type="Gene3D" id="1.20.1560.10">
    <property type="entry name" value="ABC transporter type 1, transmembrane domain"/>
    <property type="match status" value="1"/>
</dbReference>
<feature type="domain" description="ABC transporter" evidence="8">
    <location>
        <begin position="333"/>
        <end position="566"/>
    </location>
</feature>
<dbReference type="Pfam" id="PF00005">
    <property type="entry name" value="ABC_tran"/>
    <property type="match status" value="1"/>
</dbReference>
<dbReference type="PROSITE" id="PS50893">
    <property type="entry name" value="ABC_TRANSPORTER_2"/>
    <property type="match status" value="1"/>
</dbReference>
<evidence type="ECO:0000259" key="8">
    <source>
        <dbReference type="PROSITE" id="PS50893"/>
    </source>
</evidence>
<feature type="transmembrane region" description="Helical" evidence="7">
    <location>
        <begin position="133"/>
        <end position="151"/>
    </location>
</feature>
<evidence type="ECO:0000256" key="5">
    <source>
        <dbReference type="ARBA" id="ARBA00022989"/>
    </source>
</evidence>
<dbReference type="InterPro" id="IPR039421">
    <property type="entry name" value="Type_1_exporter"/>
</dbReference>
<feature type="transmembrane region" description="Helical" evidence="7">
    <location>
        <begin position="12"/>
        <end position="32"/>
    </location>
</feature>
<comment type="subcellular location">
    <subcellularLocation>
        <location evidence="1">Cell membrane</location>
        <topology evidence="1">Multi-pass membrane protein</topology>
    </subcellularLocation>
</comment>
<dbReference type="Proteomes" id="UP001597120">
    <property type="component" value="Unassembled WGS sequence"/>
</dbReference>
<dbReference type="RefSeq" id="WP_379285968.1">
    <property type="nucleotide sequence ID" value="NZ_JBHTIU010000008.1"/>
</dbReference>
<name>A0ABW3D4B5_9BACL</name>
<evidence type="ECO:0000256" key="6">
    <source>
        <dbReference type="ARBA" id="ARBA00023136"/>
    </source>
</evidence>
<feature type="transmembrane region" description="Helical" evidence="7">
    <location>
        <begin position="278"/>
        <end position="296"/>
    </location>
</feature>
<dbReference type="SMART" id="SM00382">
    <property type="entry name" value="AAA"/>
    <property type="match status" value="1"/>
</dbReference>
<sequence length="580" mass="64451">MTKILSFLKPYRIAVTVALLLMFTELMVELLQPFLISKIIDDGISQQNLSVVIQWGGVLVGCSILAFVSGIINSFYASHVSQSFGFDVREKLYEKVQSFSFANFNRFPASSLITRLTNDVTQVQNTVFMCLRIMLRSPLLVVGGLIMSFIVHARLALLLLLAVPVLLVFLFWAMNKAGKLFRSVQQKLDAVNSVIQENLAGMRLIKAFLRQNHEIKRFAGTSQELKDKTMSVLRFTEATMPFVLLLMNVCIMAILWVGSMQVQTSGASVGEVVAIINYATRMTMALSMFTMIIMNFSRAKASASRITEVLDSDGDLVDGEGSHSFGQIGEGRVVFDSVSFQYPESAAPTLHNISFEVKPGETVAIMGATGSGKSSLFQLIPRLYDVTGGAIYIDDTDIRRLTMEQLRQQIGFVPQEALLFTGTVKENIAWGKADATMDEIVEAARRAQIHETIMRLPNQYDTMLGQKGVNLSGGQRQRLSIARALVRKPKIVMLDDSTSALDTKTEAKLLAALREYPCTLFMITQKMTAALSADTIMLLEDGKLLAKGSHEELWEHSSLYRRIYQSQFGEERSKHAQGID</sequence>
<evidence type="ECO:0000259" key="9">
    <source>
        <dbReference type="PROSITE" id="PS50929"/>
    </source>
</evidence>
<evidence type="ECO:0000256" key="1">
    <source>
        <dbReference type="ARBA" id="ARBA00004651"/>
    </source>
</evidence>
<reference evidence="11" key="1">
    <citation type="journal article" date="2019" name="Int. J. Syst. Evol. Microbiol.">
        <title>The Global Catalogue of Microorganisms (GCM) 10K type strain sequencing project: providing services to taxonomists for standard genome sequencing and annotation.</title>
        <authorList>
            <consortium name="The Broad Institute Genomics Platform"/>
            <consortium name="The Broad Institute Genome Sequencing Center for Infectious Disease"/>
            <person name="Wu L."/>
            <person name="Ma J."/>
        </authorList>
    </citation>
    <scope>NUCLEOTIDE SEQUENCE [LARGE SCALE GENOMIC DNA]</scope>
    <source>
        <strain evidence="11">CCUG 57263</strain>
    </source>
</reference>
<feature type="transmembrane region" description="Helical" evidence="7">
    <location>
        <begin position="52"/>
        <end position="76"/>
    </location>
</feature>
<dbReference type="CDD" id="cd18548">
    <property type="entry name" value="ABC_6TM_Tm287_like"/>
    <property type="match status" value="1"/>
</dbReference>
<evidence type="ECO:0000256" key="4">
    <source>
        <dbReference type="ARBA" id="ARBA00022840"/>
    </source>
</evidence>
<feature type="transmembrane region" description="Helical" evidence="7">
    <location>
        <begin position="238"/>
        <end position="258"/>
    </location>
</feature>
<keyword evidence="3" id="KW-0547">Nucleotide-binding</keyword>
<evidence type="ECO:0000256" key="2">
    <source>
        <dbReference type="ARBA" id="ARBA00022692"/>
    </source>
</evidence>
<evidence type="ECO:0000256" key="3">
    <source>
        <dbReference type="ARBA" id="ARBA00022741"/>
    </source>
</evidence>
<dbReference type="PANTHER" id="PTHR24221:SF276">
    <property type="entry name" value="ABC TRANSPORTER, ATP-BINDING_PERMEASE PROTEIN"/>
    <property type="match status" value="1"/>
</dbReference>
<evidence type="ECO:0000256" key="7">
    <source>
        <dbReference type="SAM" id="Phobius"/>
    </source>
</evidence>
<keyword evidence="5 7" id="KW-1133">Transmembrane helix</keyword>
<keyword evidence="2 7" id="KW-0812">Transmembrane</keyword>
<dbReference type="SUPFAM" id="SSF90123">
    <property type="entry name" value="ABC transporter transmembrane region"/>
    <property type="match status" value="1"/>
</dbReference>
<accession>A0ABW3D4B5</accession>
<dbReference type="InterPro" id="IPR017871">
    <property type="entry name" value="ABC_transporter-like_CS"/>
</dbReference>
<keyword evidence="11" id="KW-1185">Reference proteome</keyword>
<dbReference type="PROSITE" id="PS50929">
    <property type="entry name" value="ABC_TM1F"/>
    <property type="match status" value="1"/>
</dbReference>
<dbReference type="Pfam" id="PF00664">
    <property type="entry name" value="ABC_membrane"/>
    <property type="match status" value="1"/>
</dbReference>
<organism evidence="10 11">
    <name type="scientific">Paenibacillus residui</name>
    <dbReference type="NCBI Taxonomy" id="629724"/>
    <lineage>
        <taxon>Bacteria</taxon>
        <taxon>Bacillati</taxon>
        <taxon>Bacillota</taxon>
        <taxon>Bacilli</taxon>
        <taxon>Bacillales</taxon>
        <taxon>Paenibacillaceae</taxon>
        <taxon>Paenibacillus</taxon>
    </lineage>
</organism>
<dbReference type="InterPro" id="IPR003593">
    <property type="entry name" value="AAA+_ATPase"/>
</dbReference>
<keyword evidence="6 7" id="KW-0472">Membrane</keyword>
<evidence type="ECO:0000313" key="11">
    <source>
        <dbReference type="Proteomes" id="UP001597120"/>
    </source>
</evidence>
<evidence type="ECO:0000313" key="10">
    <source>
        <dbReference type="EMBL" id="MFD0868122.1"/>
    </source>
</evidence>
<feature type="domain" description="ABC transmembrane type-1" evidence="9">
    <location>
        <begin position="17"/>
        <end position="298"/>
    </location>
</feature>
<proteinExistence type="predicted"/>